<dbReference type="PROSITE" id="PS50075">
    <property type="entry name" value="CARRIER"/>
    <property type="match status" value="1"/>
</dbReference>
<dbReference type="EMBL" id="BOPB01000009">
    <property type="protein sequence ID" value="GIJ21046.1"/>
    <property type="molecule type" value="Genomic_DNA"/>
</dbReference>
<organism evidence="2 3">
    <name type="scientific">Micromonospora lutea</name>
    <dbReference type="NCBI Taxonomy" id="419825"/>
    <lineage>
        <taxon>Bacteria</taxon>
        <taxon>Bacillati</taxon>
        <taxon>Actinomycetota</taxon>
        <taxon>Actinomycetes</taxon>
        <taxon>Micromonosporales</taxon>
        <taxon>Micromonosporaceae</taxon>
        <taxon>Micromonospora</taxon>
    </lineage>
</organism>
<name>A0ABQ4ISZ7_9ACTN</name>
<dbReference type="Pfam" id="PF00550">
    <property type="entry name" value="PP-binding"/>
    <property type="match status" value="1"/>
</dbReference>
<reference evidence="2 3" key="1">
    <citation type="submission" date="2021-01" db="EMBL/GenBank/DDBJ databases">
        <title>Whole genome shotgun sequence of Verrucosispora lutea NBRC 106530.</title>
        <authorList>
            <person name="Komaki H."/>
            <person name="Tamura T."/>
        </authorList>
    </citation>
    <scope>NUCLEOTIDE SEQUENCE [LARGE SCALE GENOMIC DNA]</scope>
    <source>
        <strain evidence="2 3">NBRC 106530</strain>
    </source>
</reference>
<keyword evidence="3" id="KW-1185">Reference proteome</keyword>
<dbReference type="Gene3D" id="1.10.1200.10">
    <property type="entry name" value="ACP-like"/>
    <property type="match status" value="1"/>
</dbReference>
<dbReference type="InterPro" id="IPR036736">
    <property type="entry name" value="ACP-like_sf"/>
</dbReference>
<dbReference type="SUPFAM" id="SSF47336">
    <property type="entry name" value="ACP-like"/>
    <property type="match status" value="1"/>
</dbReference>
<feature type="domain" description="Carrier" evidence="1">
    <location>
        <begin position="13"/>
        <end position="90"/>
    </location>
</feature>
<gene>
    <name evidence="2" type="ORF">Vlu01_16700</name>
</gene>
<accession>A0ABQ4ISZ7</accession>
<dbReference type="Proteomes" id="UP000643165">
    <property type="component" value="Unassembled WGS sequence"/>
</dbReference>
<evidence type="ECO:0000313" key="3">
    <source>
        <dbReference type="Proteomes" id="UP000643165"/>
    </source>
</evidence>
<dbReference type="InterPro" id="IPR009081">
    <property type="entry name" value="PP-bd_ACP"/>
</dbReference>
<dbReference type="RefSeq" id="WP_203996219.1">
    <property type="nucleotide sequence ID" value="NZ_BOPB01000009.1"/>
</dbReference>
<comment type="caution">
    <text evidence="2">The sequence shown here is derived from an EMBL/GenBank/DDBJ whole genome shotgun (WGS) entry which is preliminary data.</text>
</comment>
<protein>
    <recommendedName>
        <fullName evidence="1">Carrier domain-containing protein</fullName>
    </recommendedName>
</protein>
<evidence type="ECO:0000313" key="2">
    <source>
        <dbReference type="EMBL" id="GIJ21046.1"/>
    </source>
</evidence>
<evidence type="ECO:0000259" key="1">
    <source>
        <dbReference type="PROSITE" id="PS50075"/>
    </source>
</evidence>
<proteinExistence type="predicted"/>
<sequence>MRPHVASDRVSPRWSPEFEQTLREHLPDLDEGVELADDDALFDLGLDSFGTVDLMVTLEGRLGVSIPDDKLTAETFATVGSLWGVLGPLLHGAPSAVPPD</sequence>